<feature type="region of interest" description="Disordered" evidence="1">
    <location>
        <begin position="82"/>
        <end position="134"/>
    </location>
</feature>
<feature type="compositionally biased region" description="Polar residues" evidence="1">
    <location>
        <begin position="445"/>
        <end position="470"/>
    </location>
</feature>
<feature type="compositionally biased region" description="Polar residues" evidence="1">
    <location>
        <begin position="362"/>
        <end position="388"/>
    </location>
</feature>
<evidence type="ECO:0000313" key="3">
    <source>
        <dbReference type="Proteomes" id="UP001175000"/>
    </source>
</evidence>
<feature type="region of interest" description="Disordered" evidence="1">
    <location>
        <begin position="991"/>
        <end position="1041"/>
    </location>
</feature>
<feature type="compositionally biased region" description="Low complexity" evidence="1">
    <location>
        <begin position="327"/>
        <end position="342"/>
    </location>
</feature>
<evidence type="ECO:0000256" key="1">
    <source>
        <dbReference type="SAM" id="MobiDB-lite"/>
    </source>
</evidence>
<proteinExistence type="predicted"/>
<name>A0AA40C5X4_9PEZI</name>
<feature type="region of interest" description="Disordered" evidence="1">
    <location>
        <begin position="300"/>
        <end position="396"/>
    </location>
</feature>
<gene>
    <name evidence="2" type="ORF">B0T14DRAFT_100937</name>
</gene>
<dbReference type="Proteomes" id="UP001175000">
    <property type="component" value="Unassembled WGS sequence"/>
</dbReference>
<accession>A0AA40C5X4</accession>
<dbReference type="EMBL" id="JAULSU010000002">
    <property type="protein sequence ID" value="KAK0626347.1"/>
    <property type="molecule type" value="Genomic_DNA"/>
</dbReference>
<protein>
    <submittedName>
        <fullName evidence="2">Uncharacterized protein</fullName>
    </submittedName>
</protein>
<feature type="region of interest" description="Disordered" evidence="1">
    <location>
        <begin position="14"/>
        <end position="33"/>
    </location>
</feature>
<feature type="region of interest" description="Disordered" evidence="1">
    <location>
        <begin position="149"/>
        <end position="186"/>
    </location>
</feature>
<feature type="compositionally biased region" description="Low complexity" evidence="1">
    <location>
        <begin position="560"/>
        <end position="574"/>
    </location>
</feature>
<feature type="compositionally biased region" description="Polar residues" evidence="1">
    <location>
        <begin position="502"/>
        <end position="519"/>
    </location>
</feature>
<feature type="compositionally biased region" description="Basic and acidic residues" evidence="1">
    <location>
        <begin position="923"/>
        <end position="933"/>
    </location>
</feature>
<sequence length="1155" mass="125024">MAVFCCCTTPRSSKSRHAAAKEHPKLPVPPPPVRLPGPLTLNPVVPTFADLSPNSPASTLPSVPATIVPIDPVELGQLVVEDSDSDDELESRTHNKSTSTLQLVRTHLRRHLSQDSLSRRKSRSAVGSSQEEIERRAELKRLMHKRIQEELRTEEGQGTIQSDISSSNHRSGPSIEILPGGGPRDNLEFSVTEDNTLDTQYASPDVTTSLLQDMTVISNDTDRPEERRASCPEILPKPAGQTLVRERNSLPTLPISPDFLPIRAPSLRSSSSSLGSLRLSYSAGQLDELLGYPDRGYTFRDDSSIHRGPVSPLSARTLSTARRMPFSGHSDSLSRSHSSPGRQGTPVPGTPAPGNERRSRSIMDQSPLSTWLRSQGLRSTSPSFSGARTSEDEQGSIKEAEVVYLRRCSSVQNSVLPESDLPRPEIVHLCDMDIHRQLATRAFNTPECSNSQSTSVASNDLAGSSGQHNSVRLEEPQQGGDNTVSELHGAPGASAPNASPTGIITNSSSVYPSTAQSLDPTPAVSSYHVPDWVTGGNYPLAFTMPDFSWLENLGNPHTQSSPGSSPLTTGGNTSASAGIDACIQTQPTSPCLSSSTPSANVQRDIKSEVLDKSMGRFRLGHGAPSAIINRFHHKTSEERRTVSHKPSLLARLHLTLPRRVKLASRDFDSSGSEGQHQTSSLSRDRFFVNGFDRPVSTVTEKSELSSAPQSPGALIRDDSARELWHRAVCREAKQRTSSVCQNENHNRRSSFPDEELHNRSKSVAYALKHHSSLASCGLYHGASYGFVAPATPARTSSRGINLTLSPASVDVLYTQSPASSRAQWTKPTKGLDSWTKFPSHARTERSKTPGHSDNIPNRDSVVTPIGDISMDKSVDPVQQTPKTGPRTMPGKIGKAMRSGFSKLLPSMASPSPSTPKSSKSGRRSSDRYKRSLEYPELELQATEGGYRELKALEHEIRSLKCSPRTQIPPALQDSAKVSLSAKMAALLHTDGPNELLTPTRPPPSHSKGSTTTTERFVTPLSSMSTNHDNSSFHSYPRSRPQSRMTMPFHCEALAETASGRDSVKSDTILSRALLRSGTISDVDSGFCGSTASVPKFETWSGRSRTHPFLPLRSMDQLDGIVGDFQPVGLKRASLFASHNAAEVVGMPVSDPVGSV</sequence>
<evidence type="ECO:0000313" key="2">
    <source>
        <dbReference type="EMBL" id="KAK0626347.1"/>
    </source>
</evidence>
<comment type="caution">
    <text evidence="2">The sequence shown here is derived from an EMBL/GenBank/DDBJ whole genome shotgun (WGS) entry which is preliminary data.</text>
</comment>
<feature type="region of interest" description="Disordered" evidence="1">
    <location>
        <begin position="445"/>
        <end position="523"/>
    </location>
</feature>
<reference evidence="2" key="1">
    <citation type="submission" date="2023-06" db="EMBL/GenBank/DDBJ databases">
        <title>Genome-scale phylogeny and comparative genomics of the fungal order Sordariales.</title>
        <authorList>
            <consortium name="Lawrence Berkeley National Laboratory"/>
            <person name="Hensen N."/>
            <person name="Bonometti L."/>
            <person name="Westerberg I."/>
            <person name="Brannstrom I.O."/>
            <person name="Guillou S."/>
            <person name="Cros-Aarteil S."/>
            <person name="Calhoun S."/>
            <person name="Haridas S."/>
            <person name="Kuo A."/>
            <person name="Mondo S."/>
            <person name="Pangilinan J."/>
            <person name="Riley R."/>
            <person name="Labutti K."/>
            <person name="Andreopoulos B."/>
            <person name="Lipzen A."/>
            <person name="Chen C."/>
            <person name="Yanf M."/>
            <person name="Daum C."/>
            <person name="Ng V."/>
            <person name="Clum A."/>
            <person name="Steindorff A."/>
            <person name="Ohm R."/>
            <person name="Martin F."/>
            <person name="Silar P."/>
            <person name="Natvig D."/>
            <person name="Lalanne C."/>
            <person name="Gautier V."/>
            <person name="Ament-Velasquez S.L."/>
            <person name="Kruys A."/>
            <person name="Hutchinson M.I."/>
            <person name="Powell A.J."/>
            <person name="Barry K."/>
            <person name="Miller A.N."/>
            <person name="Grigoriev I.V."/>
            <person name="Debuchy R."/>
            <person name="Gladieux P."/>
            <person name="Thoren M.H."/>
            <person name="Johannesson H."/>
        </authorList>
    </citation>
    <scope>NUCLEOTIDE SEQUENCE</scope>
    <source>
        <strain evidence="2">CBS 606.72</strain>
    </source>
</reference>
<keyword evidence="3" id="KW-1185">Reference proteome</keyword>
<feature type="compositionally biased region" description="Polar residues" evidence="1">
    <location>
        <begin position="156"/>
        <end position="171"/>
    </location>
</feature>
<feature type="region of interest" description="Disordered" evidence="1">
    <location>
        <begin position="553"/>
        <end position="576"/>
    </location>
</feature>
<feature type="compositionally biased region" description="Polar residues" evidence="1">
    <location>
        <begin position="1006"/>
        <end position="1041"/>
    </location>
</feature>
<dbReference type="AlphaFoldDB" id="A0AA40C5X4"/>
<organism evidence="2 3">
    <name type="scientific">Immersiella caudata</name>
    <dbReference type="NCBI Taxonomy" id="314043"/>
    <lineage>
        <taxon>Eukaryota</taxon>
        <taxon>Fungi</taxon>
        <taxon>Dikarya</taxon>
        <taxon>Ascomycota</taxon>
        <taxon>Pezizomycotina</taxon>
        <taxon>Sordariomycetes</taxon>
        <taxon>Sordariomycetidae</taxon>
        <taxon>Sordariales</taxon>
        <taxon>Lasiosphaeriaceae</taxon>
        <taxon>Immersiella</taxon>
    </lineage>
</organism>
<feature type="compositionally biased region" description="Low complexity" evidence="1">
    <location>
        <begin position="901"/>
        <end position="918"/>
    </location>
</feature>
<feature type="region of interest" description="Disordered" evidence="1">
    <location>
        <begin position="819"/>
        <end position="933"/>
    </location>
</feature>
<feature type="compositionally biased region" description="Low complexity" evidence="1">
    <location>
        <begin position="489"/>
        <end position="500"/>
    </location>
</feature>